<comment type="subcellular location">
    <subcellularLocation>
        <location evidence="1">Secreted</location>
    </subcellularLocation>
</comment>
<keyword evidence="14" id="KW-1185">Reference proteome</keyword>
<evidence type="ECO:0000313" key="14">
    <source>
        <dbReference type="Proteomes" id="UP000218811"/>
    </source>
</evidence>
<evidence type="ECO:0000256" key="9">
    <source>
        <dbReference type="ARBA" id="ARBA00039086"/>
    </source>
</evidence>
<protein>
    <recommendedName>
        <fullName evidence="12">L-dopachrome isomerase</fullName>
        <ecNumber evidence="9">5.3.2.1</ecNumber>
        <ecNumber evidence="8">5.3.3.12</ecNumber>
    </recommendedName>
    <alternativeName>
        <fullName evidence="10">L-dopachrome tautomerase</fullName>
    </alternativeName>
    <alternativeName>
        <fullName evidence="11">Phenylpyruvate tautomerase</fullName>
    </alternativeName>
</protein>
<dbReference type="PANTHER" id="PTHR11954:SF6">
    <property type="entry name" value="MACROPHAGE MIGRATION INHIBITORY FACTOR"/>
    <property type="match status" value="1"/>
</dbReference>
<evidence type="ECO:0000256" key="4">
    <source>
        <dbReference type="ARBA" id="ARBA00022525"/>
    </source>
</evidence>
<dbReference type="SUPFAM" id="SSF55331">
    <property type="entry name" value="Tautomerase/MIF"/>
    <property type="match status" value="1"/>
</dbReference>
<dbReference type="InterPro" id="IPR014347">
    <property type="entry name" value="Tautomerase/MIF_sf"/>
</dbReference>
<evidence type="ECO:0000256" key="11">
    <source>
        <dbReference type="ARBA" id="ARBA00041912"/>
    </source>
</evidence>
<evidence type="ECO:0000256" key="3">
    <source>
        <dbReference type="ARBA" id="ARBA00022514"/>
    </source>
</evidence>
<keyword evidence="4" id="KW-0964">Secreted</keyword>
<evidence type="ECO:0000256" key="5">
    <source>
        <dbReference type="ARBA" id="ARBA00023235"/>
    </source>
</evidence>
<dbReference type="Gene3D" id="3.30.429.10">
    <property type="entry name" value="Macrophage Migration Inhibitory Factor"/>
    <property type="match status" value="1"/>
</dbReference>
<dbReference type="OMA" id="NENMAWN"/>
<evidence type="ECO:0000256" key="12">
    <source>
        <dbReference type="ARBA" id="ARBA00042730"/>
    </source>
</evidence>
<evidence type="ECO:0000313" key="13">
    <source>
        <dbReference type="EMBL" id="PCH38465.1"/>
    </source>
</evidence>
<name>A0A2H3JA34_WOLCO</name>
<evidence type="ECO:0000256" key="7">
    <source>
        <dbReference type="ARBA" id="ARBA00036823"/>
    </source>
</evidence>
<evidence type="ECO:0000256" key="8">
    <source>
        <dbReference type="ARBA" id="ARBA00038932"/>
    </source>
</evidence>
<dbReference type="Pfam" id="PF01187">
    <property type="entry name" value="MIF"/>
    <property type="match status" value="1"/>
</dbReference>
<keyword evidence="5" id="KW-0413">Isomerase</keyword>
<comment type="catalytic activity">
    <reaction evidence="7">
        <text>L-dopachrome = 5,6-dihydroxyindole-2-carboxylate</text>
        <dbReference type="Rhea" id="RHEA:13041"/>
        <dbReference type="ChEBI" id="CHEBI:16875"/>
        <dbReference type="ChEBI" id="CHEBI:57509"/>
        <dbReference type="EC" id="5.3.3.12"/>
    </reaction>
</comment>
<dbReference type="OrthoDB" id="255819at2759"/>
<proteinExistence type="inferred from homology"/>
<evidence type="ECO:0000256" key="1">
    <source>
        <dbReference type="ARBA" id="ARBA00004613"/>
    </source>
</evidence>
<dbReference type="STRING" id="742152.A0A2H3JA34"/>
<dbReference type="EC" id="5.3.2.1" evidence="9"/>
<dbReference type="AlphaFoldDB" id="A0A2H3JA34"/>
<comment type="similarity">
    <text evidence="2">Belongs to the MIF family.</text>
</comment>
<dbReference type="InterPro" id="IPR001398">
    <property type="entry name" value="Macrophage_inhib_fac"/>
</dbReference>
<accession>A0A2H3JA34</accession>
<dbReference type="EMBL" id="KB467942">
    <property type="protein sequence ID" value="PCH38465.1"/>
    <property type="molecule type" value="Genomic_DNA"/>
</dbReference>
<dbReference type="GO" id="GO:0004167">
    <property type="term" value="F:dopachrome isomerase activity"/>
    <property type="evidence" value="ECO:0007669"/>
    <property type="project" value="UniProtKB-EC"/>
</dbReference>
<dbReference type="EC" id="5.3.3.12" evidence="8"/>
<evidence type="ECO:0000256" key="6">
    <source>
        <dbReference type="ARBA" id="ARBA00036735"/>
    </source>
</evidence>
<dbReference type="GO" id="GO:0050178">
    <property type="term" value="F:phenylpyruvate tautomerase activity"/>
    <property type="evidence" value="ECO:0007669"/>
    <property type="project" value="UniProtKB-EC"/>
</dbReference>
<comment type="catalytic activity">
    <reaction evidence="6">
        <text>3-phenylpyruvate = enol-phenylpyruvate</text>
        <dbReference type="Rhea" id="RHEA:17097"/>
        <dbReference type="ChEBI" id="CHEBI:16815"/>
        <dbReference type="ChEBI" id="CHEBI:18005"/>
        <dbReference type="EC" id="5.3.2.1"/>
    </reaction>
</comment>
<organism evidence="13 14">
    <name type="scientific">Wolfiporia cocos (strain MD-104)</name>
    <name type="common">Brown rot fungus</name>
    <dbReference type="NCBI Taxonomy" id="742152"/>
    <lineage>
        <taxon>Eukaryota</taxon>
        <taxon>Fungi</taxon>
        <taxon>Dikarya</taxon>
        <taxon>Basidiomycota</taxon>
        <taxon>Agaricomycotina</taxon>
        <taxon>Agaricomycetes</taxon>
        <taxon>Polyporales</taxon>
        <taxon>Phaeolaceae</taxon>
        <taxon>Wolfiporia</taxon>
    </lineage>
</organism>
<gene>
    <name evidence="13" type="ORF">WOLCODRAFT_149405</name>
</gene>
<keyword evidence="3" id="KW-0202">Cytokine</keyword>
<dbReference type="GO" id="GO:0005615">
    <property type="term" value="C:extracellular space"/>
    <property type="evidence" value="ECO:0007669"/>
    <property type="project" value="UniProtKB-KW"/>
</dbReference>
<dbReference type="PANTHER" id="PTHR11954">
    <property type="entry name" value="D-DOPACHROME DECARBOXYLASE"/>
    <property type="match status" value="1"/>
</dbReference>
<evidence type="ECO:0000256" key="2">
    <source>
        <dbReference type="ARBA" id="ARBA00005851"/>
    </source>
</evidence>
<evidence type="ECO:0000256" key="10">
    <source>
        <dbReference type="ARBA" id="ARBA00041631"/>
    </source>
</evidence>
<sequence length="137" mass="15294">MPILELKTNVPLADPKPFLLEFSKVSRTVRSLAASQELKIEQFAAATLGKPELYISVSYHYNENLTFNGSLEPAFLMTVTSVDNLTPVRNRVYSKAFFDYFESKLGIANDRGYITFFDPGKANLGHKATTPGIISIR</sequence>
<dbReference type="Proteomes" id="UP000218811">
    <property type="component" value="Unassembled WGS sequence"/>
</dbReference>
<reference evidence="13 14" key="1">
    <citation type="journal article" date="2012" name="Science">
        <title>The Paleozoic origin of enzymatic lignin decomposition reconstructed from 31 fungal genomes.</title>
        <authorList>
            <person name="Floudas D."/>
            <person name="Binder M."/>
            <person name="Riley R."/>
            <person name="Barry K."/>
            <person name="Blanchette R.A."/>
            <person name="Henrissat B."/>
            <person name="Martinez A.T."/>
            <person name="Otillar R."/>
            <person name="Spatafora J.W."/>
            <person name="Yadav J.S."/>
            <person name="Aerts A."/>
            <person name="Benoit I."/>
            <person name="Boyd A."/>
            <person name="Carlson A."/>
            <person name="Copeland A."/>
            <person name="Coutinho P.M."/>
            <person name="de Vries R.P."/>
            <person name="Ferreira P."/>
            <person name="Findley K."/>
            <person name="Foster B."/>
            <person name="Gaskell J."/>
            <person name="Glotzer D."/>
            <person name="Gorecki P."/>
            <person name="Heitman J."/>
            <person name="Hesse C."/>
            <person name="Hori C."/>
            <person name="Igarashi K."/>
            <person name="Jurgens J.A."/>
            <person name="Kallen N."/>
            <person name="Kersten P."/>
            <person name="Kohler A."/>
            <person name="Kuees U."/>
            <person name="Kumar T.K.A."/>
            <person name="Kuo A."/>
            <person name="LaButti K."/>
            <person name="Larrondo L.F."/>
            <person name="Lindquist E."/>
            <person name="Ling A."/>
            <person name="Lombard V."/>
            <person name="Lucas S."/>
            <person name="Lundell T."/>
            <person name="Martin R."/>
            <person name="McLaughlin D.J."/>
            <person name="Morgenstern I."/>
            <person name="Morin E."/>
            <person name="Murat C."/>
            <person name="Nagy L.G."/>
            <person name="Nolan M."/>
            <person name="Ohm R.A."/>
            <person name="Patyshakuliyeva A."/>
            <person name="Rokas A."/>
            <person name="Ruiz-Duenas F.J."/>
            <person name="Sabat G."/>
            <person name="Salamov A."/>
            <person name="Samejima M."/>
            <person name="Schmutz J."/>
            <person name="Slot J.C."/>
            <person name="St John F."/>
            <person name="Stenlid J."/>
            <person name="Sun H."/>
            <person name="Sun S."/>
            <person name="Syed K."/>
            <person name="Tsang A."/>
            <person name="Wiebenga A."/>
            <person name="Young D."/>
            <person name="Pisabarro A."/>
            <person name="Eastwood D.C."/>
            <person name="Martin F."/>
            <person name="Cullen D."/>
            <person name="Grigoriev I.V."/>
            <person name="Hibbett D.S."/>
        </authorList>
    </citation>
    <scope>NUCLEOTIDE SEQUENCE [LARGE SCALE GENOMIC DNA]</scope>
    <source>
        <strain evidence="13 14">MD-104</strain>
    </source>
</reference>